<feature type="domain" description="Defensin-like" evidence="7">
    <location>
        <begin position="27"/>
        <end position="65"/>
    </location>
</feature>
<name>V4P162_EUTSA</name>
<dbReference type="GO" id="GO:0050832">
    <property type="term" value="P:defense response to fungus"/>
    <property type="evidence" value="ECO:0007669"/>
    <property type="project" value="UniProtKB-KW"/>
</dbReference>
<keyword evidence="4" id="KW-0611">Plant defense</keyword>
<reference evidence="8 9" key="1">
    <citation type="journal article" date="2013" name="Front. Plant Sci.">
        <title>The Reference Genome of the Halophytic Plant Eutrema salsugineum.</title>
        <authorList>
            <person name="Yang R."/>
            <person name="Jarvis D.E."/>
            <person name="Chen H."/>
            <person name="Beilstein M.A."/>
            <person name="Grimwood J."/>
            <person name="Jenkins J."/>
            <person name="Shu S."/>
            <person name="Prochnik S."/>
            <person name="Xin M."/>
            <person name="Ma C."/>
            <person name="Schmutz J."/>
            <person name="Wing R.A."/>
            <person name="Mitchell-Olds T."/>
            <person name="Schumaker K.S."/>
            <person name="Wang X."/>
        </authorList>
    </citation>
    <scope>NUCLEOTIDE SEQUENCE [LARGE SCALE GENOMIC DNA]</scope>
</reference>
<sequence length="67" mass="7393">ICIYILLLIILTMDFVHAVIKAANSGPCIATCVPGKYEGYECNHDCFNNGYDDGKCDPKTKKCCCIQ</sequence>
<evidence type="ECO:0000256" key="5">
    <source>
        <dbReference type="ARBA" id="ARBA00023157"/>
    </source>
</evidence>
<organism evidence="8 9">
    <name type="scientific">Eutrema salsugineum</name>
    <name type="common">Saltwater cress</name>
    <name type="synonym">Sisymbrium salsugineum</name>
    <dbReference type="NCBI Taxonomy" id="72664"/>
    <lineage>
        <taxon>Eukaryota</taxon>
        <taxon>Viridiplantae</taxon>
        <taxon>Streptophyta</taxon>
        <taxon>Embryophyta</taxon>
        <taxon>Tracheophyta</taxon>
        <taxon>Spermatophyta</taxon>
        <taxon>Magnoliopsida</taxon>
        <taxon>eudicotyledons</taxon>
        <taxon>Gunneridae</taxon>
        <taxon>Pentapetalae</taxon>
        <taxon>rosids</taxon>
        <taxon>malvids</taxon>
        <taxon>Brassicales</taxon>
        <taxon>Brassicaceae</taxon>
        <taxon>Eutremeae</taxon>
        <taxon>Eutrema</taxon>
    </lineage>
</organism>
<feature type="chain" id="PRO_5004723137" description="Defensin-like domain-containing protein" evidence="6">
    <location>
        <begin position="19"/>
        <end position="67"/>
    </location>
</feature>
<feature type="signal peptide" evidence="6">
    <location>
        <begin position="1"/>
        <end position="18"/>
    </location>
</feature>
<protein>
    <recommendedName>
        <fullName evidence="7">Defensin-like domain-containing protein</fullName>
    </recommendedName>
</protein>
<accession>V4P162</accession>
<dbReference type="KEGG" id="eus:EUTSA_v10017654mg"/>
<dbReference type="Gramene" id="ESQ53021">
    <property type="protein sequence ID" value="ESQ53021"/>
    <property type="gene ID" value="EUTSA_v10017654mg"/>
</dbReference>
<dbReference type="AlphaFoldDB" id="V4P162"/>
<evidence type="ECO:0000256" key="3">
    <source>
        <dbReference type="ARBA" id="ARBA00022577"/>
    </source>
</evidence>
<keyword evidence="2" id="KW-0929">Antimicrobial</keyword>
<evidence type="ECO:0000256" key="6">
    <source>
        <dbReference type="SAM" id="SignalP"/>
    </source>
</evidence>
<dbReference type="InterPro" id="IPR056373">
    <property type="entry name" value="Defensin-like_dom"/>
</dbReference>
<dbReference type="Pfam" id="PF24552">
    <property type="entry name" value="Defensin"/>
    <property type="match status" value="1"/>
</dbReference>
<feature type="non-terminal residue" evidence="8">
    <location>
        <position position="1"/>
    </location>
</feature>
<dbReference type="EMBL" id="KI517385">
    <property type="protein sequence ID" value="ESQ53021.1"/>
    <property type="molecule type" value="Genomic_DNA"/>
</dbReference>
<keyword evidence="5" id="KW-1015">Disulfide bond</keyword>
<dbReference type="Proteomes" id="UP000030689">
    <property type="component" value="Unassembled WGS sequence"/>
</dbReference>
<evidence type="ECO:0000256" key="2">
    <source>
        <dbReference type="ARBA" id="ARBA00022529"/>
    </source>
</evidence>
<evidence type="ECO:0000259" key="7">
    <source>
        <dbReference type="Pfam" id="PF24552"/>
    </source>
</evidence>
<dbReference type="GO" id="GO:0031640">
    <property type="term" value="P:killing of cells of another organism"/>
    <property type="evidence" value="ECO:0007669"/>
    <property type="project" value="UniProtKB-KW"/>
</dbReference>
<comment type="similarity">
    <text evidence="1">Belongs to the DEFL family.</text>
</comment>
<gene>
    <name evidence="8" type="ORF">EUTSA_v10017654mg</name>
</gene>
<proteinExistence type="inferred from homology"/>
<evidence type="ECO:0000256" key="4">
    <source>
        <dbReference type="ARBA" id="ARBA00022821"/>
    </source>
</evidence>
<evidence type="ECO:0000313" key="9">
    <source>
        <dbReference type="Proteomes" id="UP000030689"/>
    </source>
</evidence>
<evidence type="ECO:0000256" key="1">
    <source>
        <dbReference type="ARBA" id="ARBA00006722"/>
    </source>
</evidence>
<evidence type="ECO:0000313" key="8">
    <source>
        <dbReference type="EMBL" id="ESQ53021.1"/>
    </source>
</evidence>
<keyword evidence="3" id="KW-0295">Fungicide</keyword>
<keyword evidence="9" id="KW-1185">Reference proteome</keyword>
<keyword evidence="6" id="KW-0732">Signal</keyword>